<comment type="caution">
    <text evidence="1">The sequence shown here is derived from an EMBL/GenBank/DDBJ whole genome shotgun (WGS) entry which is preliminary data.</text>
</comment>
<proteinExistence type="predicted"/>
<dbReference type="Proteomes" id="UP000821865">
    <property type="component" value="Chromosome 7"/>
</dbReference>
<evidence type="ECO:0000313" key="1">
    <source>
        <dbReference type="EMBL" id="KAH7940464.1"/>
    </source>
</evidence>
<dbReference type="EMBL" id="CM023476">
    <property type="protein sequence ID" value="KAH7940464.1"/>
    <property type="molecule type" value="Genomic_DNA"/>
</dbReference>
<organism evidence="1 2">
    <name type="scientific">Dermacentor silvarum</name>
    <name type="common">Tick</name>
    <dbReference type="NCBI Taxonomy" id="543639"/>
    <lineage>
        <taxon>Eukaryota</taxon>
        <taxon>Metazoa</taxon>
        <taxon>Ecdysozoa</taxon>
        <taxon>Arthropoda</taxon>
        <taxon>Chelicerata</taxon>
        <taxon>Arachnida</taxon>
        <taxon>Acari</taxon>
        <taxon>Parasitiformes</taxon>
        <taxon>Ixodida</taxon>
        <taxon>Ixodoidea</taxon>
        <taxon>Ixodidae</taxon>
        <taxon>Rhipicephalinae</taxon>
        <taxon>Dermacentor</taxon>
    </lineage>
</organism>
<sequence length="1057" mass="118398">MADNPVENGDAEAQENGDHQHDSTGGELLDESLGDEHSLDDPELEAIKARVREMEEEAEKLKQMQSEVEKQMSISPPGGSLGLTLEEKIEVDARSIYVGNVDYGATAEELEQHFHGCGSINRVTILCDKFSGHPKGFAYIEFTDKDSIQTAMALDESLFRGRQIKDRQFAASSYICDRRGCGFGRGVQSREPDNDMGLDDTLVWYQKKIGAYDKDIWGRNLEQRILRGVNAIPKKTARIKAELIDIDLVRGSTFKKSKPQNSWLALATNGVVRVLLFPLYYSWWKQQTSGGICVFLLVLYFLQLGSLCLHSSQDDALIAENTLTEVLTPIAMMLVLGIMHAQVVATYTTNGQLKPMQRTKARKRPKRKVRSRSNYEGKSSPGTASDDKPDSVWSEFQANRTSCGSAAENMSHPVRNSSRISIVGASNIQSNQPDRDVFRHMEDRKNSDEESGLESLSNHNGPEEQYVPQEVQDKLSSFIEPSGNCSRSVVPEVDGQATAAKREPSSDDEEFFVARKQRSRSHDICQEASDVSGFPTQWCTAPPIDASPHRCLEKEAVGPDLLSRMCVEDDEEDDDKLEPQRRRSSPPDLPPKKTVKPGLRNRRLSASVFPTLPSIRLARCDYNSSCDSDKDTTVPNTPTKVRVKPPASDIEWPLLSNTDCNGYTSSSEGLDGDEEDVPEDPFGLDGAENSGPLAGGQASLDKVSCTIWENGECKKVDLSVMDIASAIVHKVDCMIHSGEYVLLGLMLTAVTSTLPLLFRLQSSSALENVQLDSDGLVLGLPLEVRKIPEVIQDVLNQTRWSVSSTLLTISLIERFFLGAVFFFLLSVAERTFKQRFLYAKYFCHLTSARRALRSDLPHFRLNKVRNIKTWLSVRSYLKKHGPQRSVDCDCVHSIHHRCLHPVLPLRAGPVTKECVLFGDPSTPQWLKENEQFAERLYCWEMVCWSMALGIFLMRFMILGSKINKKYRNLSVLITEQINLYLHMEQKPHKKEELMLANNVLKLAADLLKELESPFKISGLCANPYLYNITKVVCLSAFSAALTELFGFKLKLHKIKIK</sequence>
<accession>A0ACB8CCJ9</accession>
<keyword evidence="2" id="KW-1185">Reference proteome</keyword>
<protein>
    <submittedName>
        <fullName evidence="1">Uncharacterized protein</fullName>
    </submittedName>
</protein>
<evidence type="ECO:0000313" key="2">
    <source>
        <dbReference type="Proteomes" id="UP000821865"/>
    </source>
</evidence>
<name>A0ACB8CCJ9_DERSI</name>
<reference evidence="1" key="1">
    <citation type="submission" date="2020-05" db="EMBL/GenBank/DDBJ databases">
        <title>Large-scale comparative analyses of tick genomes elucidate their genetic diversity and vector capacities.</title>
        <authorList>
            <person name="Jia N."/>
            <person name="Wang J."/>
            <person name="Shi W."/>
            <person name="Du L."/>
            <person name="Sun Y."/>
            <person name="Zhan W."/>
            <person name="Jiang J."/>
            <person name="Wang Q."/>
            <person name="Zhang B."/>
            <person name="Ji P."/>
            <person name="Sakyi L.B."/>
            <person name="Cui X."/>
            <person name="Yuan T."/>
            <person name="Jiang B."/>
            <person name="Yang W."/>
            <person name="Lam T.T.-Y."/>
            <person name="Chang Q."/>
            <person name="Ding S."/>
            <person name="Wang X."/>
            <person name="Zhu J."/>
            <person name="Ruan X."/>
            <person name="Zhao L."/>
            <person name="Wei J."/>
            <person name="Que T."/>
            <person name="Du C."/>
            <person name="Cheng J."/>
            <person name="Dai P."/>
            <person name="Han X."/>
            <person name="Huang E."/>
            <person name="Gao Y."/>
            <person name="Liu J."/>
            <person name="Shao H."/>
            <person name="Ye R."/>
            <person name="Li L."/>
            <person name="Wei W."/>
            <person name="Wang X."/>
            <person name="Wang C."/>
            <person name="Yang T."/>
            <person name="Huo Q."/>
            <person name="Li W."/>
            <person name="Guo W."/>
            <person name="Chen H."/>
            <person name="Zhou L."/>
            <person name="Ni X."/>
            <person name="Tian J."/>
            <person name="Zhou Y."/>
            <person name="Sheng Y."/>
            <person name="Liu T."/>
            <person name="Pan Y."/>
            <person name="Xia L."/>
            <person name="Li J."/>
            <person name="Zhao F."/>
            <person name="Cao W."/>
        </authorList>
    </citation>
    <scope>NUCLEOTIDE SEQUENCE</scope>
    <source>
        <strain evidence="1">Dsil-2018</strain>
    </source>
</reference>
<gene>
    <name evidence="1" type="ORF">HPB49_000338</name>
</gene>